<dbReference type="Proteomes" id="UP001374579">
    <property type="component" value="Unassembled WGS sequence"/>
</dbReference>
<comment type="caution">
    <text evidence="2">The sequence shown here is derived from an EMBL/GenBank/DDBJ whole genome shotgun (WGS) entry which is preliminary data.</text>
</comment>
<evidence type="ECO:0000313" key="2">
    <source>
        <dbReference type="EMBL" id="KAK7099802.1"/>
    </source>
</evidence>
<evidence type="ECO:0000256" key="1">
    <source>
        <dbReference type="SAM" id="MobiDB-lite"/>
    </source>
</evidence>
<gene>
    <name evidence="2" type="ORF">V1264_022854</name>
</gene>
<accession>A0AAN9B6K6</accession>
<proteinExistence type="predicted"/>
<reference evidence="2 3" key="1">
    <citation type="submission" date="2024-02" db="EMBL/GenBank/DDBJ databases">
        <title>Chromosome-scale genome assembly of the rough periwinkle Littorina saxatilis.</title>
        <authorList>
            <person name="De Jode A."/>
            <person name="Faria R."/>
            <person name="Formenti G."/>
            <person name="Sims Y."/>
            <person name="Smith T.P."/>
            <person name="Tracey A."/>
            <person name="Wood J.M.D."/>
            <person name="Zagrodzka Z.B."/>
            <person name="Johannesson K."/>
            <person name="Butlin R.K."/>
            <person name="Leder E.H."/>
        </authorList>
    </citation>
    <scope>NUCLEOTIDE SEQUENCE [LARGE SCALE GENOMIC DNA]</scope>
    <source>
        <strain evidence="2">Snail1</strain>
        <tissue evidence="2">Muscle</tissue>
    </source>
</reference>
<feature type="region of interest" description="Disordered" evidence="1">
    <location>
        <begin position="165"/>
        <end position="185"/>
    </location>
</feature>
<organism evidence="2 3">
    <name type="scientific">Littorina saxatilis</name>
    <dbReference type="NCBI Taxonomy" id="31220"/>
    <lineage>
        <taxon>Eukaryota</taxon>
        <taxon>Metazoa</taxon>
        <taxon>Spiralia</taxon>
        <taxon>Lophotrochozoa</taxon>
        <taxon>Mollusca</taxon>
        <taxon>Gastropoda</taxon>
        <taxon>Caenogastropoda</taxon>
        <taxon>Littorinimorpha</taxon>
        <taxon>Littorinoidea</taxon>
        <taxon>Littorinidae</taxon>
        <taxon>Littorina</taxon>
    </lineage>
</organism>
<feature type="compositionally biased region" description="Basic and acidic residues" evidence="1">
    <location>
        <begin position="229"/>
        <end position="240"/>
    </location>
</feature>
<dbReference type="AlphaFoldDB" id="A0AAN9B6K6"/>
<sequence>MANYASLWTSSSDKDFRQMSKFHSLQRRRLGLQMAGIRKEHGRHVKRVRIDIRKTGTLVSQYEDEKERRARHLLKTFSKVQRKRQAAEGWITATHRRSGSVGAVDTASNTFDVEIGDSDAPWGGGKRKMSTVSSFGSIFGGGGGPNPPSDTAGRGRLTGPGLFTAGRSSLRKLPPIGSSGVGDSASPDRVVAGFLKTWTTALNRQPSIVIGEDVNVTANDEDENTDSQQQRRDSKVGDRRRSNKGRHPSDRQVIWTKTFPFVYHSVGEDVCHRYSRLFLQCDEFKVHHAQPKSKSRKPRRSLTSASTLAAGAAAVLPSADSSRHRSKSISNALGAVQSLASKMSSLSLAKTLK</sequence>
<name>A0AAN9B6K6_9CAEN</name>
<keyword evidence="3" id="KW-1185">Reference proteome</keyword>
<dbReference type="EMBL" id="JBAMIC010000011">
    <property type="protein sequence ID" value="KAK7099802.1"/>
    <property type="molecule type" value="Genomic_DNA"/>
</dbReference>
<protein>
    <submittedName>
        <fullName evidence="2">Uncharacterized protein</fullName>
    </submittedName>
</protein>
<evidence type="ECO:0000313" key="3">
    <source>
        <dbReference type="Proteomes" id="UP001374579"/>
    </source>
</evidence>
<feature type="region of interest" description="Disordered" evidence="1">
    <location>
        <begin position="213"/>
        <end position="249"/>
    </location>
</feature>